<feature type="binding site" evidence="9">
    <location>
        <position position="88"/>
    </location>
    <ligand>
        <name>substrate</name>
    </ligand>
</feature>
<dbReference type="Pfam" id="PF01220">
    <property type="entry name" value="DHquinase_II"/>
    <property type="match status" value="1"/>
</dbReference>
<gene>
    <name evidence="9" type="primary">aroQ</name>
    <name evidence="12" type="ORF">AYJ54_33305</name>
</gene>
<name>A0A176Y9J3_9BRAD</name>
<comment type="similarity">
    <text evidence="4 9">Belongs to the type-II 3-dehydroquinase family.</text>
</comment>
<dbReference type="AlphaFoldDB" id="A0A176Y9J3"/>
<dbReference type="PROSITE" id="PS01029">
    <property type="entry name" value="DEHYDROQUINASE_II"/>
    <property type="match status" value="1"/>
</dbReference>
<dbReference type="UniPathway" id="UPA00053">
    <property type="reaction ID" value="UER00086"/>
</dbReference>
<feature type="active site" description="Proton acceptor" evidence="9 10">
    <location>
        <position position="24"/>
    </location>
</feature>
<evidence type="ECO:0000256" key="10">
    <source>
        <dbReference type="PIRSR" id="PIRSR001399-1"/>
    </source>
</evidence>
<feature type="active site" description="Proton donor" evidence="9 10">
    <location>
        <position position="101"/>
    </location>
</feature>
<dbReference type="GO" id="GO:0008652">
    <property type="term" value="P:amino acid biosynthetic process"/>
    <property type="evidence" value="ECO:0007669"/>
    <property type="project" value="UniProtKB-KW"/>
</dbReference>
<dbReference type="Gene3D" id="3.40.50.9100">
    <property type="entry name" value="Dehydroquinase, class II"/>
    <property type="match status" value="1"/>
</dbReference>
<dbReference type="STRING" id="1505087.AYJ54_33305"/>
<evidence type="ECO:0000256" key="6">
    <source>
        <dbReference type="ARBA" id="ARBA00012060"/>
    </source>
</evidence>
<dbReference type="GO" id="GO:0009423">
    <property type="term" value="P:chorismate biosynthetic process"/>
    <property type="evidence" value="ECO:0007669"/>
    <property type="project" value="UniProtKB-UniRule"/>
</dbReference>
<dbReference type="InterPro" id="IPR036441">
    <property type="entry name" value="DHquinase_II_sf"/>
</dbReference>
<keyword evidence="13" id="KW-1185">Reference proteome</keyword>
<evidence type="ECO:0000256" key="5">
    <source>
        <dbReference type="ARBA" id="ARBA00011193"/>
    </source>
</evidence>
<evidence type="ECO:0000256" key="7">
    <source>
        <dbReference type="ARBA" id="ARBA00023141"/>
    </source>
</evidence>
<evidence type="ECO:0000313" key="13">
    <source>
        <dbReference type="Proteomes" id="UP000076959"/>
    </source>
</evidence>
<dbReference type="EC" id="4.2.1.10" evidence="6 9"/>
<dbReference type="HAMAP" id="MF_00169">
    <property type="entry name" value="AroQ"/>
    <property type="match status" value="1"/>
</dbReference>
<dbReference type="PANTHER" id="PTHR21272">
    <property type="entry name" value="CATABOLIC 3-DEHYDROQUINASE"/>
    <property type="match status" value="1"/>
</dbReference>
<feature type="binding site" evidence="9">
    <location>
        <position position="75"/>
    </location>
    <ligand>
        <name>substrate</name>
    </ligand>
</feature>
<dbReference type="GO" id="GO:0009073">
    <property type="term" value="P:aromatic amino acid family biosynthetic process"/>
    <property type="evidence" value="ECO:0007669"/>
    <property type="project" value="UniProtKB-KW"/>
</dbReference>
<proteinExistence type="inferred from homology"/>
<protein>
    <recommendedName>
        <fullName evidence="6 9">3-dehydroquinate dehydratase</fullName>
        <shortName evidence="9">3-dehydroquinase</shortName>
        <ecNumber evidence="6 9">4.2.1.10</ecNumber>
    </recommendedName>
    <alternativeName>
        <fullName evidence="9">Type II DHQase</fullName>
    </alternativeName>
</protein>
<evidence type="ECO:0000256" key="4">
    <source>
        <dbReference type="ARBA" id="ARBA00011037"/>
    </source>
</evidence>
<feature type="binding site" evidence="9">
    <location>
        <begin position="102"/>
        <end position="103"/>
    </location>
    <ligand>
        <name>substrate</name>
    </ligand>
</feature>
<organism evidence="12 13">
    <name type="scientific">Bradyrhizobium centrolobii</name>
    <dbReference type="NCBI Taxonomy" id="1505087"/>
    <lineage>
        <taxon>Bacteria</taxon>
        <taxon>Pseudomonadati</taxon>
        <taxon>Pseudomonadota</taxon>
        <taxon>Alphaproteobacteria</taxon>
        <taxon>Hyphomicrobiales</taxon>
        <taxon>Nitrobacteraceae</taxon>
        <taxon>Bradyrhizobium</taxon>
    </lineage>
</organism>
<dbReference type="InterPro" id="IPR001874">
    <property type="entry name" value="DHquinase_II"/>
</dbReference>
<comment type="caution">
    <text evidence="9">Lacks conserved residue(s) required for the propagation of feature annotation.</text>
</comment>
<dbReference type="CDD" id="cd00466">
    <property type="entry name" value="DHQase_II"/>
    <property type="match status" value="1"/>
</dbReference>
<evidence type="ECO:0000256" key="3">
    <source>
        <dbReference type="ARBA" id="ARBA00004902"/>
    </source>
</evidence>
<keyword evidence="8 9" id="KW-0456">Lyase</keyword>
<evidence type="ECO:0000256" key="2">
    <source>
        <dbReference type="ARBA" id="ARBA00003924"/>
    </source>
</evidence>
<dbReference type="PIRSF" id="PIRSF001399">
    <property type="entry name" value="DHquinase_II"/>
    <property type="match status" value="1"/>
</dbReference>
<dbReference type="NCBIfam" id="NF003807">
    <property type="entry name" value="PRK05395.1-4"/>
    <property type="match status" value="1"/>
</dbReference>
<evidence type="ECO:0000256" key="9">
    <source>
        <dbReference type="HAMAP-Rule" id="MF_00169"/>
    </source>
</evidence>
<comment type="pathway">
    <text evidence="3 9">Metabolic intermediate biosynthesis; chorismate biosynthesis; chorismate from D-erythrose 4-phosphate and phosphoenolpyruvate: step 3/7.</text>
</comment>
<dbReference type="Proteomes" id="UP000076959">
    <property type="component" value="Unassembled WGS sequence"/>
</dbReference>
<feature type="site" description="Transition state stabilizer" evidence="9 11">
    <location>
        <position position="19"/>
    </location>
</feature>
<dbReference type="RefSeq" id="WP_063708413.1">
    <property type="nucleotide sequence ID" value="NZ_LUUB01000120.1"/>
</dbReference>
<evidence type="ECO:0000313" key="12">
    <source>
        <dbReference type="EMBL" id="OAE98937.1"/>
    </source>
</evidence>
<comment type="function">
    <text evidence="2 9">Catalyzes a trans-dehydration via an enolate intermediate.</text>
</comment>
<keyword evidence="9" id="KW-0028">Amino-acid biosynthesis</keyword>
<dbReference type="GO" id="GO:0003855">
    <property type="term" value="F:3-dehydroquinate dehydratase activity"/>
    <property type="evidence" value="ECO:0007669"/>
    <property type="project" value="UniProtKB-UniRule"/>
</dbReference>
<dbReference type="EMBL" id="LUUB01000120">
    <property type="protein sequence ID" value="OAE98937.1"/>
    <property type="molecule type" value="Genomic_DNA"/>
</dbReference>
<accession>A0A176Y9J3</accession>
<sequence>MAAKIMILNGPNLNFLGIREPHIYGSTTLKQIEDSCQVLADQLGISISFHQTNMEGELVNLIQSAHGKADAIIMNPAAYSFTSIALIDALKIFEGVKIEVHISNIHARDERHRHSITSSACTSVICGLGPYGYIAAILAAVQRLGQLPETIPPALHGLAAVGKA</sequence>
<reference evidence="12 13" key="1">
    <citation type="submission" date="2016-03" db="EMBL/GenBank/DDBJ databases">
        <title>Draft Genome Sequence of the Strain BR 10245 (Bradyrhizobium sp.) isolated from nodules of Centrolobium paraense.</title>
        <authorList>
            <person name="Simoes-Araujo J.L.Sr."/>
            <person name="Barauna A.C."/>
            <person name="Silva K."/>
            <person name="Zilli J.E."/>
        </authorList>
    </citation>
    <scope>NUCLEOTIDE SEQUENCE [LARGE SCALE GENOMIC DNA]</scope>
    <source>
        <strain evidence="12 13">BR 10245</strain>
    </source>
</reference>
<comment type="caution">
    <text evidence="12">The sequence shown here is derived from an EMBL/GenBank/DDBJ whole genome shotgun (WGS) entry which is preliminary data.</text>
</comment>
<dbReference type="NCBIfam" id="NF003806">
    <property type="entry name" value="PRK05395.1-3"/>
    <property type="match status" value="1"/>
</dbReference>
<evidence type="ECO:0000256" key="1">
    <source>
        <dbReference type="ARBA" id="ARBA00001864"/>
    </source>
</evidence>
<dbReference type="OrthoDB" id="9790793at2"/>
<comment type="catalytic activity">
    <reaction evidence="1 9">
        <text>3-dehydroquinate = 3-dehydroshikimate + H2O</text>
        <dbReference type="Rhea" id="RHEA:21096"/>
        <dbReference type="ChEBI" id="CHEBI:15377"/>
        <dbReference type="ChEBI" id="CHEBI:16630"/>
        <dbReference type="ChEBI" id="CHEBI:32364"/>
        <dbReference type="EC" id="4.2.1.10"/>
    </reaction>
</comment>
<dbReference type="GO" id="GO:0019631">
    <property type="term" value="P:quinate catabolic process"/>
    <property type="evidence" value="ECO:0007669"/>
    <property type="project" value="TreeGrafter"/>
</dbReference>
<comment type="subunit">
    <text evidence="5 9">Homododecamer.</text>
</comment>
<keyword evidence="7 9" id="KW-0057">Aromatic amino acid biosynthesis</keyword>
<evidence type="ECO:0000256" key="8">
    <source>
        <dbReference type="ARBA" id="ARBA00023239"/>
    </source>
</evidence>
<dbReference type="PANTHER" id="PTHR21272:SF3">
    <property type="entry name" value="CATABOLIC 3-DEHYDROQUINASE"/>
    <property type="match status" value="1"/>
</dbReference>
<dbReference type="SUPFAM" id="SSF52304">
    <property type="entry name" value="Type II 3-dehydroquinate dehydratase"/>
    <property type="match status" value="1"/>
</dbReference>
<dbReference type="InterPro" id="IPR018509">
    <property type="entry name" value="DHquinase_II_CS"/>
</dbReference>
<evidence type="ECO:0000256" key="11">
    <source>
        <dbReference type="PIRSR" id="PIRSR001399-3"/>
    </source>
</evidence>
<dbReference type="NCBIfam" id="NF003805">
    <property type="entry name" value="PRK05395.1-2"/>
    <property type="match status" value="1"/>
</dbReference>